<dbReference type="Gene3D" id="3.20.20.70">
    <property type="entry name" value="Aldolase class I"/>
    <property type="match status" value="1"/>
</dbReference>
<sequence length="487" mass="51949">MRSTIPVIWCIGGLDISGGAGLTRDAATASALNCHAMLVATTLSAQSITHAHSVMSLAHHVDLQLQAVASHAPAAIKIAAVSDDIISALVPRLRAVKQQTDYVPVIWDPVLRTSAGSTLGTLSEASVKQLLAVVDVVTPNDTEMTMLSNQTEAGNAADWFIAHGAKAVVIKGGHRADERATDKLFTGSAQWDFSSQWHPGSLRGTGCMFATAVASFMARDYICEDAVCLAKALINQAFRTRQHIAADTSVAGVITWPEHSDDFPDVRLNEETSFTAPFAQLRHKTPGLYPVVSSCEWLELVLNAGVHIAQLRIKNAATPDLNKHIQHAVALGKHYNAQVFINDHWQLAIEHGAYGVHLGQEDLAHADLQAIANAGLRLGISTHGYAELCRALALSPSYVALGHVFATKTKQMPSVPQGLKRLASYRKLCGDMPSVAIGGISQAQVEKVWATGVSSVAMVSAITDSPDPSQTIVEIQHLLRQSGASDD</sequence>
<dbReference type="InterPro" id="IPR029056">
    <property type="entry name" value="Ribokinase-like"/>
</dbReference>
<dbReference type="NCBIfam" id="NF002904">
    <property type="entry name" value="PRK03512.1"/>
    <property type="match status" value="1"/>
</dbReference>
<protein>
    <recommendedName>
        <fullName evidence="9">Thiamine-phosphate synthase</fullName>
        <ecNumber evidence="9">2.5.1.3</ecNumber>
    </recommendedName>
    <alternativeName>
        <fullName evidence="9">Thiamine-phosphate pyrophosphorylase</fullName>
    </alternativeName>
</protein>
<keyword evidence="2 9" id="KW-0808">Transferase</keyword>
<evidence type="ECO:0000259" key="12">
    <source>
        <dbReference type="Pfam" id="PF08543"/>
    </source>
</evidence>
<keyword evidence="3" id="KW-0479">Metal-binding</keyword>
<feature type="domain" description="Pyridoxamine kinase/Phosphomethylpyrimidine kinase" evidence="12">
    <location>
        <begin position="15"/>
        <end position="244"/>
    </location>
</feature>
<dbReference type="InterPro" id="IPR013749">
    <property type="entry name" value="PM/HMP-P_kinase-1"/>
</dbReference>
<accession>A0ABR8LMP2</accession>
<proteinExistence type="inferred from homology"/>
<evidence type="ECO:0000256" key="10">
    <source>
        <dbReference type="RuleBase" id="RU004253"/>
    </source>
</evidence>
<evidence type="ECO:0000256" key="2">
    <source>
        <dbReference type="ARBA" id="ARBA00022679"/>
    </source>
</evidence>
<keyword evidence="14" id="KW-1185">Reference proteome</keyword>
<evidence type="ECO:0000256" key="4">
    <source>
        <dbReference type="ARBA" id="ARBA00022842"/>
    </source>
</evidence>
<dbReference type="NCBIfam" id="TIGR00693">
    <property type="entry name" value="thiE"/>
    <property type="match status" value="1"/>
</dbReference>
<dbReference type="SUPFAM" id="SSF53613">
    <property type="entry name" value="Ribokinase-like"/>
    <property type="match status" value="1"/>
</dbReference>
<evidence type="ECO:0000256" key="9">
    <source>
        <dbReference type="RuleBase" id="RU003826"/>
    </source>
</evidence>
<evidence type="ECO:0000256" key="7">
    <source>
        <dbReference type="ARBA" id="ARBA00047851"/>
    </source>
</evidence>
<dbReference type="RefSeq" id="WP_191026551.1">
    <property type="nucleotide sequence ID" value="NZ_JABBXD010000014.1"/>
</dbReference>
<dbReference type="PANTHER" id="PTHR20858">
    <property type="entry name" value="PHOSPHOMETHYLPYRIMIDINE KINASE"/>
    <property type="match status" value="1"/>
</dbReference>
<dbReference type="PANTHER" id="PTHR20858:SF17">
    <property type="entry name" value="HYDROXYMETHYLPYRIMIDINE_PHOSPHOMETHYLPYRIMIDINE KINASE THI20-RELATED"/>
    <property type="match status" value="1"/>
</dbReference>
<evidence type="ECO:0000256" key="1">
    <source>
        <dbReference type="ARBA" id="ARBA00005165"/>
    </source>
</evidence>
<reference evidence="13 14" key="1">
    <citation type="submission" date="2020-04" db="EMBL/GenBank/DDBJ databases">
        <title>Salinimonas sp. HHU 13199.</title>
        <authorList>
            <person name="Cui X."/>
            <person name="Zhang D."/>
        </authorList>
    </citation>
    <scope>NUCLEOTIDE SEQUENCE [LARGE SCALE GENOMIC DNA]</scope>
    <source>
        <strain evidence="13 14">HHU 13199</strain>
    </source>
</reference>
<organism evidence="13 14">
    <name type="scientific">Salinimonas profundi</name>
    <dbReference type="NCBI Taxonomy" id="2729140"/>
    <lineage>
        <taxon>Bacteria</taxon>
        <taxon>Pseudomonadati</taxon>
        <taxon>Pseudomonadota</taxon>
        <taxon>Gammaproteobacteria</taxon>
        <taxon>Alteromonadales</taxon>
        <taxon>Alteromonadaceae</taxon>
        <taxon>Alteromonas/Salinimonas group</taxon>
        <taxon>Salinimonas</taxon>
    </lineage>
</organism>
<keyword evidence="4" id="KW-0460">Magnesium</keyword>
<dbReference type="Proteomes" id="UP000624419">
    <property type="component" value="Unassembled WGS sequence"/>
</dbReference>
<feature type="domain" description="Thiamine phosphate synthase/TenI" evidence="11">
    <location>
        <begin position="294"/>
        <end position="462"/>
    </location>
</feature>
<dbReference type="InterPro" id="IPR036206">
    <property type="entry name" value="ThiamineP_synth_sf"/>
</dbReference>
<evidence type="ECO:0000313" key="14">
    <source>
        <dbReference type="Proteomes" id="UP000624419"/>
    </source>
</evidence>
<dbReference type="InterPro" id="IPR013785">
    <property type="entry name" value="Aldolase_TIM"/>
</dbReference>
<dbReference type="GO" id="GO:0004789">
    <property type="term" value="F:thiamine-phosphate diphosphorylase activity"/>
    <property type="evidence" value="ECO:0007669"/>
    <property type="project" value="UniProtKB-EC"/>
</dbReference>
<evidence type="ECO:0000256" key="8">
    <source>
        <dbReference type="ARBA" id="ARBA00047883"/>
    </source>
</evidence>
<dbReference type="InterPro" id="IPR034291">
    <property type="entry name" value="TMP_synthase"/>
</dbReference>
<comment type="caution">
    <text evidence="13">The sequence shown here is derived from an EMBL/GenBank/DDBJ whole genome shotgun (WGS) entry which is preliminary data.</text>
</comment>
<dbReference type="CDD" id="cd00564">
    <property type="entry name" value="TMP_TenI"/>
    <property type="match status" value="1"/>
</dbReference>
<evidence type="ECO:0000256" key="6">
    <source>
        <dbReference type="ARBA" id="ARBA00047334"/>
    </source>
</evidence>
<evidence type="ECO:0000259" key="11">
    <source>
        <dbReference type="Pfam" id="PF02581"/>
    </source>
</evidence>
<evidence type="ECO:0000313" key="13">
    <source>
        <dbReference type="EMBL" id="MBD3587463.1"/>
    </source>
</evidence>
<comment type="catalytic activity">
    <reaction evidence="6 9">
        <text>4-methyl-5-(2-phosphooxyethyl)-thiazole + 4-amino-2-methyl-5-(diphosphooxymethyl)pyrimidine + H(+) = thiamine phosphate + diphosphate</text>
        <dbReference type="Rhea" id="RHEA:22328"/>
        <dbReference type="ChEBI" id="CHEBI:15378"/>
        <dbReference type="ChEBI" id="CHEBI:33019"/>
        <dbReference type="ChEBI" id="CHEBI:37575"/>
        <dbReference type="ChEBI" id="CHEBI:57841"/>
        <dbReference type="ChEBI" id="CHEBI:58296"/>
        <dbReference type="EC" id="2.5.1.3"/>
    </reaction>
</comment>
<dbReference type="InterPro" id="IPR022998">
    <property type="entry name" value="ThiamineP_synth_TenI"/>
</dbReference>
<evidence type="ECO:0000256" key="5">
    <source>
        <dbReference type="ARBA" id="ARBA00022977"/>
    </source>
</evidence>
<dbReference type="Pfam" id="PF02581">
    <property type="entry name" value="TMP-TENI"/>
    <property type="match status" value="1"/>
</dbReference>
<dbReference type="Gene3D" id="3.40.1190.20">
    <property type="match status" value="1"/>
</dbReference>
<dbReference type="EC" id="2.5.1.3" evidence="9"/>
<comment type="catalytic activity">
    <reaction evidence="8 9">
        <text>2-[(2R,5Z)-2-carboxy-4-methylthiazol-5(2H)-ylidene]ethyl phosphate + 4-amino-2-methyl-5-(diphosphooxymethyl)pyrimidine + 2 H(+) = thiamine phosphate + CO2 + diphosphate</text>
        <dbReference type="Rhea" id="RHEA:47844"/>
        <dbReference type="ChEBI" id="CHEBI:15378"/>
        <dbReference type="ChEBI" id="CHEBI:16526"/>
        <dbReference type="ChEBI" id="CHEBI:33019"/>
        <dbReference type="ChEBI" id="CHEBI:37575"/>
        <dbReference type="ChEBI" id="CHEBI:57841"/>
        <dbReference type="ChEBI" id="CHEBI:62899"/>
        <dbReference type="EC" id="2.5.1.3"/>
    </reaction>
</comment>
<gene>
    <name evidence="13" type="primary">thiE</name>
    <name evidence="13" type="ORF">HHX48_17125</name>
</gene>
<evidence type="ECO:0000256" key="3">
    <source>
        <dbReference type="ARBA" id="ARBA00022723"/>
    </source>
</evidence>
<dbReference type="EMBL" id="JABBXD010000014">
    <property type="protein sequence ID" value="MBD3587463.1"/>
    <property type="molecule type" value="Genomic_DNA"/>
</dbReference>
<keyword evidence="5 9" id="KW-0784">Thiamine biosynthesis</keyword>
<comment type="pathway">
    <text evidence="1 10">Cofactor biosynthesis; thiamine diphosphate biosynthesis; thiamine phosphate from 4-amino-2-methyl-5-diphosphomethylpyrimidine and 4-methyl-5-(2-phosphoethyl)-thiazole: step 1/1.</text>
</comment>
<comment type="catalytic activity">
    <reaction evidence="7 9">
        <text>2-(2-carboxy-4-methylthiazol-5-yl)ethyl phosphate + 4-amino-2-methyl-5-(diphosphooxymethyl)pyrimidine + 2 H(+) = thiamine phosphate + CO2 + diphosphate</text>
        <dbReference type="Rhea" id="RHEA:47848"/>
        <dbReference type="ChEBI" id="CHEBI:15378"/>
        <dbReference type="ChEBI" id="CHEBI:16526"/>
        <dbReference type="ChEBI" id="CHEBI:33019"/>
        <dbReference type="ChEBI" id="CHEBI:37575"/>
        <dbReference type="ChEBI" id="CHEBI:57841"/>
        <dbReference type="ChEBI" id="CHEBI:62890"/>
        <dbReference type="EC" id="2.5.1.3"/>
    </reaction>
</comment>
<dbReference type="Pfam" id="PF08543">
    <property type="entry name" value="Phos_pyr_kin"/>
    <property type="match status" value="1"/>
</dbReference>
<name>A0ABR8LMP2_9ALTE</name>
<comment type="similarity">
    <text evidence="9">Belongs to the thiamine-phosphate synthase family.</text>
</comment>
<dbReference type="SUPFAM" id="SSF51391">
    <property type="entry name" value="Thiamin phosphate synthase"/>
    <property type="match status" value="1"/>
</dbReference>